<gene>
    <name evidence="10" type="ORF">J5N97_010410</name>
</gene>
<keyword evidence="11" id="KW-1185">Reference proteome</keyword>
<dbReference type="PANTHER" id="PTHR31587">
    <property type="entry name" value="TRANSMEMBRANE PROTEIN (DUF2215)"/>
    <property type="match status" value="1"/>
</dbReference>
<proteinExistence type="inferred from homology"/>
<feature type="transmembrane region" description="Helical" evidence="8">
    <location>
        <begin position="218"/>
        <end position="239"/>
    </location>
</feature>
<feature type="transmembrane region" description="Helical" evidence="8">
    <location>
        <begin position="280"/>
        <end position="301"/>
    </location>
</feature>
<comment type="subcellular location">
    <subcellularLocation>
        <location evidence="1">Nucleus inner membrane</location>
        <topology evidence="1">Multi-pass membrane protein</topology>
        <orientation evidence="1">Nucleoplasmic side</orientation>
    </subcellularLocation>
</comment>
<dbReference type="PANTHER" id="PTHR31587:SF4">
    <property type="entry name" value="TRANSMEMBRANE PROTEIN (DUF2215)"/>
    <property type="match status" value="1"/>
</dbReference>
<keyword evidence="4 9" id="KW-0732">Signal</keyword>
<evidence type="ECO:0000256" key="9">
    <source>
        <dbReference type="SAM" id="SignalP"/>
    </source>
</evidence>
<organism evidence="10 11">
    <name type="scientific">Dioscorea zingiberensis</name>
    <dbReference type="NCBI Taxonomy" id="325984"/>
    <lineage>
        <taxon>Eukaryota</taxon>
        <taxon>Viridiplantae</taxon>
        <taxon>Streptophyta</taxon>
        <taxon>Embryophyta</taxon>
        <taxon>Tracheophyta</taxon>
        <taxon>Spermatophyta</taxon>
        <taxon>Magnoliopsida</taxon>
        <taxon>Liliopsida</taxon>
        <taxon>Dioscoreales</taxon>
        <taxon>Dioscoreaceae</taxon>
        <taxon>Dioscorea</taxon>
    </lineage>
</organism>
<keyword evidence="5 8" id="KW-1133">Transmembrane helix</keyword>
<name>A0A9D5HMF3_9LILI</name>
<reference evidence="10" key="1">
    <citation type="submission" date="2021-03" db="EMBL/GenBank/DDBJ databases">
        <authorList>
            <person name="Li Z."/>
            <person name="Yang C."/>
        </authorList>
    </citation>
    <scope>NUCLEOTIDE SEQUENCE</scope>
    <source>
        <strain evidence="10">Dzin_1.0</strain>
        <tissue evidence="10">Leaf</tissue>
    </source>
</reference>
<dbReference type="Proteomes" id="UP001085076">
    <property type="component" value="Miscellaneous, Linkage group lg02"/>
</dbReference>
<feature type="transmembrane region" description="Helical" evidence="8">
    <location>
        <begin position="187"/>
        <end position="206"/>
    </location>
</feature>
<dbReference type="Pfam" id="PF10225">
    <property type="entry name" value="NEMP"/>
    <property type="match status" value="1"/>
</dbReference>
<evidence type="ECO:0000256" key="4">
    <source>
        <dbReference type="ARBA" id="ARBA00022729"/>
    </source>
</evidence>
<accession>A0A9D5HMF3</accession>
<keyword evidence="3 8" id="KW-0812">Transmembrane</keyword>
<dbReference type="OrthoDB" id="1890267at2759"/>
<feature type="chain" id="PRO_5039389905" evidence="9">
    <location>
        <begin position="26"/>
        <end position="377"/>
    </location>
</feature>
<feature type="signal peptide" evidence="9">
    <location>
        <begin position="1"/>
        <end position="25"/>
    </location>
</feature>
<dbReference type="GO" id="GO:0005637">
    <property type="term" value="C:nuclear inner membrane"/>
    <property type="evidence" value="ECO:0007669"/>
    <property type="project" value="UniProtKB-SubCell"/>
</dbReference>
<evidence type="ECO:0000313" key="11">
    <source>
        <dbReference type="Proteomes" id="UP001085076"/>
    </source>
</evidence>
<dbReference type="EMBL" id="JAGGNH010000002">
    <property type="protein sequence ID" value="KAJ0982155.1"/>
    <property type="molecule type" value="Genomic_DNA"/>
</dbReference>
<evidence type="ECO:0000256" key="5">
    <source>
        <dbReference type="ARBA" id="ARBA00022989"/>
    </source>
</evidence>
<protein>
    <submittedName>
        <fullName evidence="10">Uncharacterized protein</fullName>
    </submittedName>
</protein>
<comment type="similarity">
    <text evidence="2">Belongs to the NEMP family.</text>
</comment>
<evidence type="ECO:0000313" key="10">
    <source>
        <dbReference type="EMBL" id="KAJ0982155.1"/>
    </source>
</evidence>
<evidence type="ECO:0000256" key="6">
    <source>
        <dbReference type="ARBA" id="ARBA00023136"/>
    </source>
</evidence>
<comment type="caution">
    <text evidence="10">The sequence shown here is derived from an EMBL/GenBank/DDBJ whole genome shotgun (WGS) entry which is preliminary data.</text>
</comment>
<evidence type="ECO:0000256" key="2">
    <source>
        <dbReference type="ARBA" id="ARBA00005748"/>
    </source>
</evidence>
<keyword evidence="6 8" id="KW-0472">Membrane</keyword>
<evidence type="ECO:0000256" key="8">
    <source>
        <dbReference type="SAM" id="Phobius"/>
    </source>
</evidence>
<evidence type="ECO:0000256" key="7">
    <source>
        <dbReference type="ARBA" id="ARBA00023242"/>
    </source>
</evidence>
<evidence type="ECO:0000256" key="3">
    <source>
        <dbReference type="ARBA" id="ARBA00022692"/>
    </source>
</evidence>
<dbReference type="AlphaFoldDB" id="A0A9D5HMF3"/>
<dbReference type="InterPro" id="IPR019358">
    <property type="entry name" value="NEMP_fam"/>
</dbReference>
<feature type="transmembrane region" description="Helical" evidence="8">
    <location>
        <begin position="161"/>
        <end position="181"/>
    </location>
</feature>
<reference evidence="10" key="2">
    <citation type="journal article" date="2022" name="Hortic Res">
        <title>The genome of Dioscorea zingiberensis sheds light on the biosynthesis, origin and evolution of the medicinally important diosgenin saponins.</title>
        <authorList>
            <person name="Li Y."/>
            <person name="Tan C."/>
            <person name="Li Z."/>
            <person name="Guo J."/>
            <person name="Li S."/>
            <person name="Chen X."/>
            <person name="Wang C."/>
            <person name="Dai X."/>
            <person name="Yang H."/>
            <person name="Song W."/>
            <person name="Hou L."/>
            <person name="Xu J."/>
            <person name="Tong Z."/>
            <person name="Xu A."/>
            <person name="Yuan X."/>
            <person name="Wang W."/>
            <person name="Yang Q."/>
            <person name="Chen L."/>
            <person name="Sun Z."/>
            <person name="Wang K."/>
            <person name="Pan B."/>
            <person name="Chen J."/>
            <person name="Bao Y."/>
            <person name="Liu F."/>
            <person name="Qi X."/>
            <person name="Gang D.R."/>
            <person name="Wen J."/>
            <person name="Li J."/>
        </authorList>
    </citation>
    <scope>NUCLEOTIDE SEQUENCE</scope>
    <source>
        <strain evidence="10">Dzin_1.0</strain>
    </source>
</reference>
<evidence type="ECO:0000256" key="1">
    <source>
        <dbReference type="ARBA" id="ARBA00004575"/>
    </source>
</evidence>
<keyword evidence="7" id="KW-0539">Nucleus</keyword>
<sequence length="377" mass="41540">MMMETNPLVYLLLTIIGLLFAVAGASVEFSDDISALGKLRVPSDQPVENSPGAPPGSIVACNRVHFSGLALLQNLRKFAHSRKIRVSVEQSEGFLRPKTVEVCLHWNASIGLGMCPASQWRRLSKGSWMHSTSPYANMILDIRRPINFASPIGVYTDEEFVLHRVVFLVVGMVLMVLAPVLSKSAVFYYGSAMTVGIILVILMILFQGMRLLPTGRKSSLAIFMYSSIVGAATSLIHYVSGLLRSILVEIGVGEDMYNPVFGSIPSCLPCLGWCLCSLDVLLAVEALVVAITTSIIFRTCGKLRFFRRLFRKMMKNIKRTKVQVPASEYFDTEDSHQIQKSGSKYGSSQFKHSKLISHASSAHGLYGDRSVVHNLFA</sequence>